<dbReference type="AlphaFoldDB" id="A0A7Y6M428"/>
<comment type="caution">
    <text evidence="1">The sequence shown here is derived from an EMBL/GenBank/DDBJ whole genome shotgun (WGS) entry which is preliminary data.</text>
</comment>
<gene>
    <name evidence="1" type="ORF">HTZ77_17100</name>
</gene>
<dbReference type="Proteomes" id="UP000586042">
    <property type="component" value="Unassembled WGS sequence"/>
</dbReference>
<evidence type="ECO:0000313" key="2">
    <source>
        <dbReference type="Proteomes" id="UP000586042"/>
    </source>
</evidence>
<reference evidence="1 2" key="1">
    <citation type="submission" date="2020-06" db="EMBL/GenBank/DDBJ databases">
        <title>Nonomuraea sp. SMC257, a novel actinomycete isolated from soil.</title>
        <authorList>
            <person name="Chanama M."/>
        </authorList>
    </citation>
    <scope>NUCLEOTIDE SEQUENCE [LARGE SCALE GENOMIC DNA]</scope>
    <source>
        <strain evidence="1 2">SMC257</strain>
    </source>
</reference>
<sequence length="57" mass="5677">MAPSDDLSDGHHAAYGLGHDREALARRPGPLLDGVACLLGGPSSLLGGVAERLGCGP</sequence>
<organism evidence="1 2">
    <name type="scientific">Nonomuraea montanisoli</name>
    <dbReference type="NCBI Taxonomy" id="2741721"/>
    <lineage>
        <taxon>Bacteria</taxon>
        <taxon>Bacillati</taxon>
        <taxon>Actinomycetota</taxon>
        <taxon>Actinomycetes</taxon>
        <taxon>Streptosporangiales</taxon>
        <taxon>Streptosporangiaceae</taxon>
        <taxon>Nonomuraea</taxon>
    </lineage>
</organism>
<dbReference type="RefSeq" id="WP_175590580.1">
    <property type="nucleotide sequence ID" value="NZ_JABWGN010000006.1"/>
</dbReference>
<proteinExistence type="predicted"/>
<accession>A0A7Y6M428</accession>
<keyword evidence="2" id="KW-1185">Reference proteome</keyword>
<name>A0A7Y6M428_9ACTN</name>
<evidence type="ECO:0000313" key="1">
    <source>
        <dbReference type="EMBL" id="NUW33136.1"/>
    </source>
</evidence>
<protein>
    <submittedName>
        <fullName evidence="1">Uncharacterized protein</fullName>
    </submittedName>
</protein>
<dbReference type="EMBL" id="JABWGN010000006">
    <property type="protein sequence ID" value="NUW33136.1"/>
    <property type="molecule type" value="Genomic_DNA"/>
</dbReference>